<feature type="domain" description="TonB-dependent transporter Oar-like beta-barrel" evidence="8">
    <location>
        <begin position="824"/>
        <end position="901"/>
    </location>
</feature>
<dbReference type="KEGG" id="talb:FTW19_13910"/>
<keyword evidence="5" id="KW-0472">Membrane</keyword>
<evidence type="ECO:0000256" key="5">
    <source>
        <dbReference type="ARBA" id="ARBA00023136"/>
    </source>
</evidence>
<keyword evidence="3" id="KW-1134">Transmembrane beta strand</keyword>
<evidence type="ECO:0000256" key="7">
    <source>
        <dbReference type="SAM" id="SignalP"/>
    </source>
</evidence>
<feature type="domain" description="TonB-dependent transporter Oar-like beta-barrel" evidence="8">
    <location>
        <begin position="540"/>
        <end position="820"/>
    </location>
</feature>
<dbReference type="PANTHER" id="PTHR30069:SF46">
    <property type="entry name" value="OAR PROTEIN"/>
    <property type="match status" value="1"/>
</dbReference>
<evidence type="ECO:0000256" key="4">
    <source>
        <dbReference type="ARBA" id="ARBA00022692"/>
    </source>
</evidence>
<accession>A0A5B9EA22</accession>
<comment type="subcellular location">
    <subcellularLocation>
        <location evidence="1">Cell outer membrane</location>
        <topology evidence="1">Multi-pass membrane protein</topology>
    </subcellularLocation>
</comment>
<dbReference type="PANTHER" id="PTHR30069">
    <property type="entry name" value="TONB-DEPENDENT OUTER MEMBRANE RECEPTOR"/>
    <property type="match status" value="1"/>
</dbReference>
<dbReference type="GO" id="GO:0044718">
    <property type="term" value="P:siderophore transmembrane transport"/>
    <property type="evidence" value="ECO:0007669"/>
    <property type="project" value="TreeGrafter"/>
</dbReference>
<gene>
    <name evidence="9" type="ORF">FTW19_13910</name>
</gene>
<keyword evidence="2" id="KW-0813">Transport</keyword>
<evidence type="ECO:0000259" key="8">
    <source>
        <dbReference type="Pfam" id="PF25183"/>
    </source>
</evidence>
<dbReference type="GO" id="GO:0009279">
    <property type="term" value="C:cell outer membrane"/>
    <property type="evidence" value="ECO:0007669"/>
    <property type="project" value="UniProtKB-SubCell"/>
</dbReference>
<dbReference type="Proteomes" id="UP000321820">
    <property type="component" value="Chromosome"/>
</dbReference>
<keyword evidence="10" id="KW-1185">Reference proteome</keyword>
<dbReference type="InterPro" id="IPR039426">
    <property type="entry name" value="TonB-dep_rcpt-like"/>
</dbReference>
<dbReference type="EMBL" id="CP042806">
    <property type="protein sequence ID" value="QEE28998.1"/>
    <property type="molecule type" value="Genomic_DNA"/>
</dbReference>
<feature type="signal peptide" evidence="7">
    <location>
        <begin position="1"/>
        <end position="24"/>
    </location>
</feature>
<protein>
    <submittedName>
        <fullName evidence="9">TonB-dependent receptor</fullName>
    </submittedName>
</protein>
<evidence type="ECO:0000313" key="9">
    <source>
        <dbReference type="EMBL" id="QEE28998.1"/>
    </source>
</evidence>
<feature type="chain" id="PRO_5023085536" evidence="7">
    <location>
        <begin position="25"/>
        <end position="908"/>
    </location>
</feature>
<sequence length="908" mass="98646">MPKYFGLTLALFFLMSSGTLPVTAEVDALAQVEGRSSVHGRLKAKDGAVISGALVKLTDSSGRRFTVSSSADGSFAISGLPADAAYTLVVEALGFETMRRSDVLPAETDLDLALNVDPLQQEITVFAQEELLKTTPEISSTLSSQEVTQLPSVSRSLAQFALLDVRAKNTAGSGSDGRTGTRLSLNNQSFRFTQYLLDGSTNFDFVLSNGPQQNVSLSSVGEFTVQTNTFPAQYGRASGGVVLVATKSGTDQMHGEAFAFVRPSGIQAAPPVSTFHVPNQKLQWGSTIGGPIRRGRTNFLTSYEQLHQERGAFIQSPTAGFFTGKLDSYIGLARIDHKWNEHQFTTLRFNGDYLTTNNLNDAVGGFVQSSAARTDVQQSVAGQLTQRSLFATWLNDFRISYASALPLWYTPITPSISIVRPSYATSGGSSIEHLRTGAFQVMDTMSKTWKQHQFTFGGDYLHEKAGYNLISTPLGTYTFAAGAPTSGQMPLRYNVTIGNSDLSYGQELMSAHFQDDWKLTPRFTANLGLRYDYQSNASGRTNLQPRLGLAWNPFGDGNTVIRAGAGLFYDQLYGQLQRNALNLGPDATTASYTISNPSYPTPPTVSGTQDRRDIYLLSPTLNNPYTMQLSAGIEQRLPHGFVLEMDAAFLASRHQLILINQNAPTPFTRTAAGQTRTAAAANATRSYLNYRRSDGTTIPVANVQQVSNAGNSRNPSGEIRIRRNFANHFEFQASYLYSSNITNVFFTGGNNTGTSSVSGITTGENGPSDFFQRHRLVAYGVVELPYAFRWSGTTTAASGLPVNPLTGVDNDGDGIASDRPVGLSRNSFHGPLQAQTDVALTRTFSFFEKVRVETRAEFANVFNHNNFVKLTTTYGNTATPGSSFLLPQAGIQNSDPSRQIQFATRILF</sequence>
<evidence type="ECO:0000256" key="6">
    <source>
        <dbReference type="ARBA" id="ARBA00023237"/>
    </source>
</evidence>
<dbReference type="Pfam" id="PF13620">
    <property type="entry name" value="CarboxypepD_reg"/>
    <property type="match status" value="1"/>
</dbReference>
<dbReference type="Gene3D" id="2.60.40.1120">
    <property type="entry name" value="Carboxypeptidase-like, regulatory domain"/>
    <property type="match status" value="1"/>
</dbReference>
<organism evidence="9 10">
    <name type="scientific">Terriglobus albidus</name>
    <dbReference type="NCBI Taxonomy" id="1592106"/>
    <lineage>
        <taxon>Bacteria</taxon>
        <taxon>Pseudomonadati</taxon>
        <taxon>Acidobacteriota</taxon>
        <taxon>Terriglobia</taxon>
        <taxon>Terriglobales</taxon>
        <taxon>Acidobacteriaceae</taxon>
        <taxon>Terriglobus</taxon>
    </lineage>
</organism>
<keyword evidence="6" id="KW-0998">Cell outer membrane</keyword>
<dbReference type="SUPFAM" id="SSF56935">
    <property type="entry name" value="Porins"/>
    <property type="match status" value="1"/>
</dbReference>
<keyword evidence="4" id="KW-0812">Transmembrane</keyword>
<evidence type="ECO:0000256" key="1">
    <source>
        <dbReference type="ARBA" id="ARBA00004571"/>
    </source>
</evidence>
<dbReference type="InterPro" id="IPR036942">
    <property type="entry name" value="Beta-barrel_TonB_sf"/>
</dbReference>
<feature type="domain" description="TonB-dependent transporter Oar-like beta-barrel" evidence="8">
    <location>
        <begin position="245"/>
        <end position="324"/>
    </location>
</feature>
<proteinExistence type="predicted"/>
<dbReference type="SUPFAM" id="SSF49464">
    <property type="entry name" value="Carboxypeptidase regulatory domain-like"/>
    <property type="match status" value="1"/>
</dbReference>
<evidence type="ECO:0000313" key="10">
    <source>
        <dbReference type="Proteomes" id="UP000321820"/>
    </source>
</evidence>
<keyword evidence="9" id="KW-0675">Receptor</keyword>
<feature type="domain" description="TonB-dependent transporter Oar-like beta-barrel" evidence="8">
    <location>
        <begin position="331"/>
        <end position="538"/>
    </location>
</feature>
<reference evidence="9 10" key="1">
    <citation type="submission" date="2019-08" db="EMBL/GenBank/DDBJ databases">
        <title>Complete genome sequence of Terriglobus albidus strain ORNL.</title>
        <authorList>
            <person name="Podar M."/>
        </authorList>
    </citation>
    <scope>NUCLEOTIDE SEQUENCE [LARGE SCALE GENOMIC DNA]</scope>
    <source>
        <strain evidence="9 10">ORNL</strain>
    </source>
</reference>
<dbReference type="GO" id="GO:0015344">
    <property type="term" value="F:siderophore uptake transmembrane transporter activity"/>
    <property type="evidence" value="ECO:0007669"/>
    <property type="project" value="TreeGrafter"/>
</dbReference>
<dbReference type="AlphaFoldDB" id="A0A5B9EA22"/>
<dbReference type="OrthoDB" id="99838at2"/>
<dbReference type="Pfam" id="PF25183">
    <property type="entry name" value="OMP_b-brl_4"/>
    <property type="match status" value="4"/>
</dbReference>
<keyword evidence="7" id="KW-0732">Signal</keyword>
<dbReference type="Gene3D" id="2.40.170.20">
    <property type="entry name" value="TonB-dependent receptor, beta-barrel domain"/>
    <property type="match status" value="1"/>
</dbReference>
<evidence type="ECO:0000256" key="3">
    <source>
        <dbReference type="ARBA" id="ARBA00022452"/>
    </source>
</evidence>
<dbReference type="InterPro" id="IPR057601">
    <property type="entry name" value="Oar-like_b-barrel"/>
</dbReference>
<name>A0A5B9EA22_9BACT</name>
<evidence type="ECO:0000256" key="2">
    <source>
        <dbReference type="ARBA" id="ARBA00022448"/>
    </source>
</evidence>
<dbReference type="InterPro" id="IPR008969">
    <property type="entry name" value="CarboxyPept-like_regulatory"/>
</dbReference>